<dbReference type="PANTHER" id="PTHR43116">
    <property type="entry name" value="PEPTIDE CHAIN RELEASE FACTOR 2"/>
    <property type="match status" value="1"/>
</dbReference>
<dbReference type="InterPro" id="IPR004374">
    <property type="entry name" value="PrfB"/>
</dbReference>
<keyword evidence="2 5" id="KW-0488">Methylation</keyword>
<evidence type="ECO:0000256" key="1">
    <source>
        <dbReference type="ARBA" id="ARBA00010835"/>
    </source>
</evidence>
<feature type="modified residue" description="N5-methylglutamine" evidence="5">
    <location>
        <position position="249"/>
    </location>
</feature>
<dbReference type="AlphaFoldDB" id="A0A2H3P1Q8"/>
<dbReference type="RefSeq" id="WP_098060908.1">
    <property type="nucleotide sequence ID" value="NZ_PDEP01000001.1"/>
</dbReference>
<dbReference type="Gene3D" id="3.30.70.1660">
    <property type="match status" value="1"/>
</dbReference>
<dbReference type="SUPFAM" id="SSF75620">
    <property type="entry name" value="Release factor"/>
    <property type="match status" value="1"/>
</dbReference>
<dbReference type="NCBIfam" id="TIGR00020">
    <property type="entry name" value="prfB"/>
    <property type="match status" value="1"/>
</dbReference>
<dbReference type="Pfam" id="PF03462">
    <property type="entry name" value="PCRF"/>
    <property type="match status" value="1"/>
</dbReference>
<dbReference type="GO" id="GO:0005737">
    <property type="term" value="C:cytoplasm"/>
    <property type="evidence" value="ECO:0007669"/>
    <property type="project" value="UniProtKB-SubCell"/>
</dbReference>
<evidence type="ECO:0000256" key="5">
    <source>
        <dbReference type="HAMAP-Rule" id="MF_00094"/>
    </source>
</evidence>
<comment type="caution">
    <text evidence="9">The sequence shown here is derived from an EMBL/GenBank/DDBJ whole genome shotgun (WGS) entry which is preliminary data.</text>
</comment>
<dbReference type="PANTHER" id="PTHR43116:SF3">
    <property type="entry name" value="CLASS I PEPTIDE CHAIN RELEASE FACTOR"/>
    <property type="match status" value="1"/>
</dbReference>
<protein>
    <recommendedName>
        <fullName evidence="5 6">Peptide chain release factor 2</fullName>
        <shortName evidence="5">RF-2</shortName>
    </recommendedName>
</protein>
<reference evidence="9 10" key="1">
    <citation type="submission" date="2017-10" db="EMBL/GenBank/DDBJ databases">
        <title>Draft genome of Longimonas halophila.</title>
        <authorList>
            <person name="Goh K.M."/>
            <person name="Shamsir M.S."/>
            <person name="Lim S.W."/>
        </authorList>
    </citation>
    <scope>NUCLEOTIDE SEQUENCE [LARGE SCALE GENOMIC DNA]</scope>
    <source>
        <strain evidence="9 10">KCTC 42399</strain>
    </source>
</reference>
<evidence type="ECO:0000313" key="10">
    <source>
        <dbReference type="Proteomes" id="UP000221024"/>
    </source>
</evidence>
<comment type="PTM">
    <text evidence="5">Methylated by PrmC. Methylation increases the termination efficiency of RF2.</text>
</comment>
<dbReference type="InterPro" id="IPR000352">
    <property type="entry name" value="Pep_chain_release_fac_I"/>
</dbReference>
<dbReference type="FunFam" id="3.30.160.20:FF:000040">
    <property type="entry name" value="Peptide chain release factor 2"/>
    <property type="match status" value="1"/>
</dbReference>
<sequence>MSQYNEQDLVTLYERTDALGGYLDPAEREARIAELNQERLDPSFWDDPERARTVEQQIAREEEWLDAWQELQEHVETLETLQLLASEEDEDLSNEIDAEARTLEQKLDDLEMRSLLDGPDDHRDAIVTINPGAGGTESQDWASMLLRMYSRWAEKEGYETEMLGYQPAEAAGIKSATFRVAGDHAYGYLKSERGVHRLVRISPFDSDGRRHTSFASVFVYPEVDDTIEVDLSTGSTELQTFRSGGKGGQHVNKVATGVRLIWNGTLSNGDDIELVAECTEERSQMQNRERAEKMLKSRLYQAEQELQEQAREEVEASKKSIEWGSQIRSYVLHPYTMVNDHRTETKFSNAEAILEGEIDPLIQAYLTHGKKGINPVES</sequence>
<keyword evidence="7" id="KW-0175">Coiled coil</keyword>
<dbReference type="InterPro" id="IPR045853">
    <property type="entry name" value="Pep_chain_release_fac_I_sf"/>
</dbReference>
<evidence type="ECO:0000256" key="6">
    <source>
        <dbReference type="NCBIfam" id="TIGR00020"/>
    </source>
</evidence>
<accession>A0A2H3P1Q8</accession>
<dbReference type="InterPro" id="IPR005139">
    <property type="entry name" value="PCRF"/>
</dbReference>
<evidence type="ECO:0000256" key="3">
    <source>
        <dbReference type="ARBA" id="ARBA00022490"/>
    </source>
</evidence>
<evidence type="ECO:0000256" key="4">
    <source>
        <dbReference type="ARBA" id="ARBA00022917"/>
    </source>
</evidence>
<dbReference type="Proteomes" id="UP000221024">
    <property type="component" value="Unassembled WGS sequence"/>
</dbReference>
<dbReference type="Gene3D" id="3.30.160.20">
    <property type="match status" value="1"/>
</dbReference>
<dbReference type="GO" id="GO:0016149">
    <property type="term" value="F:translation release factor activity, codon specific"/>
    <property type="evidence" value="ECO:0007669"/>
    <property type="project" value="UniProtKB-UniRule"/>
</dbReference>
<name>A0A2H3P1Q8_9BACT</name>
<keyword evidence="4 5" id="KW-0648">Protein biosynthesis</keyword>
<keyword evidence="10" id="KW-1185">Reference proteome</keyword>
<evidence type="ECO:0000256" key="2">
    <source>
        <dbReference type="ARBA" id="ARBA00022481"/>
    </source>
</evidence>
<dbReference type="PROSITE" id="PS00745">
    <property type="entry name" value="RF_PROK_I"/>
    <property type="match status" value="1"/>
</dbReference>
<dbReference type="HAMAP" id="MF_00094">
    <property type="entry name" value="Rel_fac_2"/>
    <property type="match status" value="1"/>
</dbReference>
<comment type="similarity">
    <text evidence="1 5">Belongs to the prokaryotic/mitochondrial release factor family.</text>
</comment>
<comment type="function">
    <text evidence="5">Peptide chain release factor 2 directs the termination of translation in response to the peptide chain termination codons UGA and UAA.</text>
</comment>
<dbReference type="EMBL" id="PDEP01000001">
    <property type="protein sequence ID" value="PEN09510.1"/>
    <property type="molecule type" value="Genomic_DNA"/>
</dbReference>
<gene>
    <name evidence="5" type="primary">prfB</name>
    <name evidence="9" type="ORF">CRI93_01915</name>
</gene>
<proteinExistence type="inferred from homology"/>
<feature type="coiled-coil region" evidence="7">
    <location>
        <begin position="292"/>
        <end position="320"/>
    </location>
</feature>
<dbReference type="SMART" id="SM00937">
    <property type="entry name" value="PCRF"/>
    <property type="match status" value="1"/>
</dbReference>
<dbReference type="Gene3D" id="1.20.58.410">
    <property type="entry name" value="Release factor"/>
    <property type="match status" value="1"/>
</dbReference>
<dbReference type="Pfam" id="PF00472">
    <property type="entry name" value="RF-1"/>
    <property type="match status" value="1"/>
</dbReference>
<dbReference type="OrthoDB" id="9806673at2"/>
<comment type="subcellular location">
    <subcellularLocation>
        <location evidence="5">Cytoplasm</location>
    </subcellularLocation>
</comment>
<evidence type="ECO:0000256" key="7">
    <source>
        <dbReference type="SAM" id="Coils"/>
    </source>
</evidence>
<evidence type="ECO:0000313" key="9">
    <source>
        <dbReference type="EMBL" id="PEN09510.1"/>
    </source>
</evidence>
<keyword evidence="3 5" id="KW-0963">Cytoplasm</keyword>
<organism evidence="9 10">
    <name type="scientific">Longimonas halophila</name>
    <dbReference type="NCBI Taxonomy" id="1469170"/>
    <lineage>
        <taxon>Bacteria</taxon>
        <taxon>Pseudomonadati</taxon>
        <taxon>Rhodothermota</taxon>
        <taxon>Rhodothermia</taxon>
        <taxon>Rhodothermales</taxon>
        <taxon>Salisaetaceae</taxon>
        <taxon>Longimonas</taxon>
    </lineage>
</organism>
<feature type="domain" description="Prokaryotic-type class I peptide chain release factors" evidence="8">
    <location>
        <begin position="242"/>
        <end position="258"/>
    </location>
</feature>
<evidence type="ECO:0000259" key="8">
    <source>
        <dbReference type="PROSITE" id="PS00745"/>
    </source>
</evidence>